<gene>
    <name evidence="1" type="ORF">FC24_GL002006</name>
</gene>
<dbReference type="Proteomes" id="UP000051638">
    <property type="component" value="Unassembled WGS sequence"/>
</dbReference>
<keyword evidence="2" id="KW-1185">Reference proteome</keyword>
<dbReference type="InterPro" id="IPR013321">
    <property type="entry name" value="Arc_rbn_hlx_hlx"/>
</dbReference>
<reference evidence="1 2" key="1">
    <citation type="journal article" date="2015" name="Genome Announc.">
        <title>Expanding the biotechnology potential of lactobacilli through comparative genomics of 213 strains and associated genera.</title>
        <authorList>
            <person name="Sun Z."/>
            <person name="Harris H.M."/>
            <person name="McCann A."/>
            <person name="Guo C."/>
            <person name="Argimon S."/>
            <person name="Zhang W."/>
            <person name="Yang X."/>
            <person name="Jeffery I.B."/>
            <person name="Cooney J.C."/>
            <person name="Kagawa T.F."/>
            <person name="Liu W."/>
            <person name="Song Y."/>
            <person name="Salvetti E."/>
            <person name="Wrobel A."/>
            <person name="Rasinkangas P."/>
            <person name="Parkhill J."/>
            <person name="Rea M.C."/>
            <person name="O'Sullivan O."/>
            <person name="Ritari J."/>
            <person name="Douillard F.P."/>
            <person name="Paul Ross R."/>
            <person name="Yang R."/>
            <person name="Briner A.E."/>
            <person name="Felis G.E."/>
            <person name="de Vos W.M."/>
            <person name="Barrangou R."/>
            <person name="Klaenhammer T.R."/>
            <person name="Caufield P.W."/>
            <person name="Cui Y."/>
            <person name="Zhang H."/>
            <person name="O'Toole P.W."/>
        </authorList>
    </citation>
    <scope>NUCLEOTIDE SEQUENCE [LARGE SCALE GENOMIC DNA]</scope>
    <source>
        <strain evidence="1 2">DSM 20253</strain>
    </source>
</reference>
<organism evidence="1 2">
    <name type="scientific">Loigolactobacillus rennini DSM 20253</name>
    <dbReference type="NCBI Taxonomy" id="1423796"/>
    <lineage>
        <taxon>Bacteria</taxon>
        <taxon>Bacillati</taxon>
        <taxon>Bacillota</taxon>
        <taxon>Bacilli</taxon>
        <taxon>Lactobacillales</taxon>
        <taxon>Lactobacillaceae</taxon>
        <taxon>Loigolactobacillus</taxon>
    </lineage>
</organism>
<protein>
    <recommendedName>
        <fullName evidence="3">Antitoxin</fullName>
    </recommendedName>
</protein>
<dbReference type="STRING" id="1423796.FC24_GL002006"/>
<dbReference type="GO" id="GO:0006355">
    <property type="term" value="P:regulation of DNA-templated transcription"/>
    <property type="evidence" value="ECO:0007669"/>
    <property type="project" value="InterPro"/>
</dbReference>
<name>A0A0R2D6Z9_9LACO</name>
<evidence type="ECO:0000313" key="1">
    <source>
        <dbReference type="EMBL" id="KRM99703.1"/>
    </source>
</evidence>
<dbReference type="OrthoDB" id="2166423at2"/>
<proteinExistence type="predicted"/>
<evidence type="ECO:0008006" key="3">
    <source>
        <dbReference type="Google" id="ProtNLM"/>
    </source>
</evidence>
<sequence length="84" mass="9347">MKMKTKQRLAATCDQSTLAKVDLFCDYYGISENDLADDATIAFLKAHQSKLDTLAHGYVEMASLNTEIAAEFCNCEEEAALHIR</sequence>
<dbReference type="PATRIC" id="fig|1423796.3.peg.2035"/>
<dbReference type="AlphaFoldDB" id="A0A0R2D6Z9"/>
<accession>A0A0R2D6Z9</accession>
<comment type="caution">
    <text evidence="1">The sequence shown here is derived from an EMBL/GenBank/DDBJ whole genome shotgun (WGS) entry which is preliminary data.</text>
</comment>
<dbReference type="Gene3D" id="1.10.1220.10">
    <property type="entry name" value="Met repressor-like"/>
    <property type="match status" value="1"/>
</dbReference>
<evidence type="ECO:0000313" key="2">
    <source>
        <dbReference type="Proteomes" id="UP000051638"/>
    </source>
</evidence>
<dbReference type="EMBL" id="AYYI01000007">
    <property type="protein sequence ID" value="KRM99703.1"/>
    <property type="molecule type" value="Genomic_DNA"/>
</dbReference>